<name>A0A8I0Q553_MORMO</name>
<gene>
    <name evidence="1" type="ORF">CYG68_17295</name>
</gene>
<evidence type="ECO:0000313" key="2">
    <source>
        <dbReference type="Proteomes" id="UP000650477"/>
    </source>
</evidence>
<dbReference type="RefSeq" id="WP_193830157.1">
    <property type="nucleotide sequence ID" value="NZ_PKLF01000018.1"/>
</dbReference>
<dbReference type="AlphaFoldDB" id="A0A8I0Q553"/>
<organism evidence="1 2">
    <name type="scientific">Morganella morganii</name>
    <name type="common">Proteus morganii</name>
    <dbReference type="NCBI Taxonomy" id="582"/>
    <lineage>
        <taxon>Bacteria</taxon>
        <taxon>Pseudomonadati</taxon>
        <taxon>Pseudomonadota</taxon>
        <taxon>Gammaproteobacteria</taxon>
        <taxon>Enterobacterales</taxon>
        <taxon>Morganellaceae</taxon>
        <taxon>Morganella</taxon>
    </lineage>
</organism>
<proteinExistence type="predicted"/>
<reference evidence="1" key="1">
    <citation type="submission" date="2017-12" db="EMBL/GenBank/DDBJ databases">
        <title>Genome sequencing and analysis.</title>
        <authorList>
            <person name="Huang Y.-T."/>
        </authorList>
    </citation>
    <scope>NUCLEOTIDE SEQUENCE</scope>
    <source>
        <strain evidence="1">VGH116</strain>
    </source>
</reference>
<dbReference type="EMBL" id="PKLF01000018">
    <property type="protein sequence ID" value="MBE8614136.1"/>
    <property type="molecule type" value="Genomic_DNA"/>
</dbReference>
<sequence>MLKADSQRKRKFYTDYVYRNLNEALSPTFRSGRILGENELNDLIRKNITDKKERSYFIRRANTAYKESLTEDRFFDWINNERIALYVIQFIHNYIYDDYLQSLAVKTGPGYRNHYPSFGETPHIRNMGLPETPCGLRQLKDTIKSYFDRLDIPQGVKELLIDHIRTDWFNQNTDWLFWIENKNKAQVDWAVKYMRGHFKSDDNNMLYYYYPSSALNRIYGFFDIILTSNESRELFIIKMKKAWAQSRYRESVKDKKVINTYVSNDVKEKLKEIVRSSNKKTTEVISDLIRREYDRLKKR</sequence>
<dbReference type="Proteomes" id="UP000650477">
    <property type="component" value="Unassembled WGS sequence"/>
</dbReference>
<protein>
    <submittedName>
        <fullName evidence="1">Uncharacterized protein</fullName>
    </submittedName>
</protein>
<evidence type="ECO:0000313" key="1">
    <source>
        <dbReference type="EMBL" id="MBE8614136.1"/>
    </source>
</evidence>
<accession>A0A8I0Q553</accession>
<comment type="caution">
    <text evidence="1">The sequence shown here is derived from an EMBL/GenBank/DDBJ whole genome shotgun (WGS) entry which is preliminary data.</text>
</comment>